<dbReference type="InterPro" id="IPR050126">
    <property type="entry name" value="Ap4A_hydrolase"/>
</dbReference>
<dbReference type="InterPro" id="IPR004843">
    <property type="entry name" value="Calcineurin-like_PHP"/>
</dbReference>
<evidence type="ECO:0000313" key="3">
    <source>
        <dbReference type="Proteomes" id="UP000431269"/>
    </source>
</evidence>
<dbReference type="RefSeq" id="WP_228445846.1">
    <property type="nucleotide sequence ID" value="NZ_CP047045.1"/>
</dbReference>
<dbReference type="SUPFAM" id="SSF56300">
    <property type="entry name" value="Metallo-dependent phosphatases"/>
    <property type="match status" value="1"/>
</dbReference>
<dbReference type="GO" id="GO:0004722">
    <property type="term" value="F:protein serine/threonine phosphatase activity"/>
    <property type="evidence" value="ECO:0007669"/>
    <property type="project" value="UniProtKB-EC"/>
</dbReference>
<keyword evidence="2" id="KW-0378">Hydrolase</keyword>
<dbReference type="GO" id="GO:0110154">
    <property type="term" value="P:RNA decapping"/>
    <property type="evidence" value="ECO:0007669"/>
    <property type="project" value="TreeGrafter"/>
</dbReference>
<dbReference type="EC" id="3.1.3.16" evidence="2"/>
<dbReference type="PANTHER" id="PTHR42850">
    <property type="entry name" value="METALLOPHOSPHOESTERASE"/>
    <property type="match status" value="1"/>
</dbReference>
<dbReference type="GO" id="GO:0008803">
    <property type="term" value="F:bis(5'-nucleosyl)-tetraphosphatase (symmetrical) activity"/>
    <property type="evidence" value="ECO:0007669"/>
    <property type="project" value="TreeGrafter"/>
</dbReference>
<dbReference type="GO" id="GO:0005737">
    <property type="term" value="C:cytoplasm"/>
    <property type="evidence" value="ECO:0007669"/>
    <property type="project" value="TreeGrafter"/>
</dbReference>
<evidence type="ECO:0000313" key="2">
    <source>
        <dbReference type="EMBL" id="QGZ94073.1"/>
    </source>
</evidence>
<dbReference type="Pfam" id="PF00149">
    <property type="entry name" value="Metallophos"/>
    <property type="match status" value="1"/>
</dbReference>
<dbReference type="Gene3D" id="3.60.21.10">
    <property type="match status" value="1"/>
</dbReference>
<protein>
    <submittedName>
        <fullName evidence="2">Serine/threonine-protein phosphatase 2</fullName>
        <ecNumber evidence="2">3.1.3.16</ecNumber>
    </submittedName>
</protein>
<dbReference type="CDD" id="cd00144">
    <property type="entry name" value="MPP_PPP_family"/>
    <property type="match status" value="1"/>
</dbReference>
<gene>
    <name evidence="2" type="primary">pphB</name>
    <name evidence="2" type="ORF">DSM104635_00889</name>
</gene>
<evidence type="ECO:0000259" key="1">
    <source>
        <dbReference type="Pfam" id="PF00149"/>
    </source>
</evidence>
<dbReference type="KEGG" id="tsv:DSM104635_00889"/>
<dbReference type="PANTHER" id="PTHR42850:SF4">
    <property type="entry name" value="ZINC-DEPENDENT ENDOPOLYPHOSPHATASE"/>
    <property type="match status" value="1"/>
</dbReference>
<name>A0A6I6MSE7_9CAUL</name>
<dbReference type="Proteomes" id="UP000431269">
    <property type="component" value="Chromosome"/>
</dbReference>
<keyword evidence="3" id="KW-1185">Reference proteome</keyword>
<dbReference type="EMBL" id="CP047045">
    <property type="protein sequence ID" value="QGZ94073.1"/>
    <property type="molecule type" value="Genomic_DNA"/>
</dbReference>
<proteinExistence type="predicted"/>
<accession>A0A6I6MSE7</accession>
<organism evidence="2 3">
    <name type="scientific">Terricaulis silvestris</name>
    <dbReference type="NCBI Taxonomy" id="2686094"/>
    <lineage>
        <taxon>Bacteria</taxon>
        <taxon>Pseudomonadati</taxon>
        <taxon>Pseudomonadota</taxon>
        <taxon>Alphaproteobacteria</taxon>
        <taxon>Caulobacterales</taxon>
        <taxon>Caulobacteraceae</taxon>
        <taxon>Terricaulis</taxon>
    </lineage>
</organism>
<reference evidence="3" key="1">
    <citation type="submission" date="2019-12" db="EMBL/GenBank/DDBJ databases">
        <title>Complete genome of Terracaulis silvestris 0127_4.</title>
        <authorList>
            <person name="Vieira S."/>
            <person name="Riedel T."/>
            <person name="Sproer C."/>
            <person name="Pascual J."/>
            <person name="Boedeker C."/>
            <person name="Overmann J."/>
        </authorList>
    </citation>
    <scope>NUCLEOTIDE SEQUENCE [LARGE SCALE GENOMIC DNA]</scope>
    <source>
        <strain evidence="3">0127_4</strain>
    </source>
</reference>
<feature type="domain" description="Calcineurin-like phosphoesterase" evidence="1">
    <location>
        <begin position="25"/>
        <end position="218"/>
    </location>
</feature>
<sequence length="263" mass="28917">MNLLRMFERSSPPAARFPDGRVGYAVGDIHGRADLLAQMMDVLEARAAQDTREAGPPVVIFLGDYVDRGPASAGVIDLLLSGRPTGYERRYLKGNHEETMLAFMDAPTSNRAWMMQGGVETLLSYGVVPPNPVGADEAEWLAAGEALRAAVPKAHLDFLNGLERFIAFGDYAFVHAGIDPARTLEDQTDEDLYWARDRFIASKRRFSHRVVHGHTPVDRPYADERRIAVDTGAYASGTLTAARFEGGDVTFHPVSDRVPAVQF</sequence>
<dbReference type="AlphaFoldDB" id="A0A6I6MSE7"/>
<dbReference type="InterPro" id="IPR029052">
    <property type="entry name" value="Metallo-depent_PP-like"/>
</dbReference>